<evidence type="ECO:0000313" key="16">
    <source>
        <dbReference type="EMBL" id="MFC7410074.1"/>
    </source>
</evidence>
<proteinExistence type="inferred from homology"/>
<feature type="region of interest" description="Disordered" evidence="12">
    <location>
        <begin position="278"/>
        <end position="297"/>
    </location>
</feature>
<keyword evidence="5" id="KW-0997">Cell inner membrane</keyword>
<evidence type="ECO:0000259" key="14">
    <source>
        <dbReference type="PROSITE" id="PS50111"/>
    </source>
</evidence>
<dbReference type="PANTHER" id="PTHR43531:SF14">
    <property type="entry name" value="METHYL-ACCEPTING CHEMOTAXIS PROTEIN I-RELATED"/>
    <property type="match status" value="1"/>
</dbReference>
<keyword evidence="4" id="KW-0145">Chemotaxis</keyword>
<dbReference type="InterPro" id="IPR004089">
    <property type="entry name" value="MCPsignal_dom"/>
</dbReference>
<comment type="caution">
    <text evidence="16">The sequence shown here is derived from an EMBL/GenBank/DDBJ whole genome shotgun (WGS) entry which is preliminary data.</text>
</comment>
<keyword evidence="7 13" id="KW-1133">Transmembrane helix</keyword>
<comment type="subcellular location">
    <subcellularLocation>
        <location evidence="1">Cell inner membrane</location>
        <topology evidence="1">Multi-pass membrane protein</topology>
    </subcellularLocation>
</comment>
<dbReference type="EMBL" id="JBHTCA010000011">
    <property type="protein sequence ID" value="MFC7410074.1"/>
    <property type="molecule type" value="Genomic_DNA"/>
</dbReference>
<feature type="domain" description="Methyl-accepting transducer" evidence="14">
    <location>
        <begin position="273"/>
        <end position="502"/>
    </location>
</feature>
<evidence type="ECO:0000256" key="6">
    <source>
        <dbReference type="ARBA" id="ARBA00022692"/>
    </source>
</evidence>
<keyword evidence="3" id="KW-0488">Methylation</keyword>
<evidence type="ECO:0000256" key="10">
    <source>
        <dbReference type="ARBA" id="ARBA00029447"/>
    </source>
</evidence>
<evidence type="ECO:0000256" key="13">
    <source>
        <dbReference type="SAM" id="Phobius"/>
    </source>
</evidence>
<dbReference type="SMART" id="SM00304">
    <property type="entry name" value="HAMP"/>
    <property type="match status" value="1"/>
</dbReference>
<name>A0ABW2QKZ0_9BURK</name>
<keyword evidence="17" id="KW-1185">Reference proteome</keyword>
<dbReference type="Pfam" id="PF00015">
    <property type="entry name" value="MCPsignal"/>
    <property type="match status" value="1"/>
</dbReference>
<accession>A0ABW2QKZ0</accession>
<evidence type="ECO:0000256" key="3">
    <source>
        <dbReference type="ARBA" id="ARBA00022481"/>
    </source>
</evidence>
<evidence type="ECO:0000313" key="17">
    <source>
        <dbReference type="Proteomes" id="UP001596501"/>
    </source>
</evidence>
<protein>
    <submittedName>
        <fullName evidence="16">Methyl-accepting chemotaxis protein</fullName>
    </submittedName>
</protein>
<comment type="similarity">
    <text evidence="10">Belongs to the methyl-accepting chemotaxis (MCP) protein family.</text>
</comment>
<keyword evidence="6 13" id="KW-0812">Transmembrane</keyword>
<dbReference type="InterPro" id="IPR051310">
    <property type="entry name" value="MCP_chemotaxis"/>
</dbReference>
<dbReference type="Gene3D" id="1.10.287.950">
    <property type="entry name" value="Methyl-accepting chemotaxis protein"/>
    <property type="match status" value="1"/>
</dbReference>
<feature type="domain" description="HAMP" evidence="15">
    <location>
        <begin position="216"/>
        <end position="268"/>
    </location>
</feature>
<dbReference type="RefSeq" id="WP_382224625.1">
    <property type="nucleotide sequence ID" value="NZ_JBHTCA010000011.1"/>
</dbReference>
<keyword evidence="2" id="KW-1003">Cell membrane</keyword>
<organism evidence="16 17">
    <name type="scientific">Hydrogenophaga atypica</name>
    <dbReference type="NCBI Taxonomy" id="249409"/>
    <lineage>
        <taxon>Bacteria</taxon>
        <taxon>Pseudomonadati</taxon>
        <taxon>Pseudomonadota</taxon>
        <taxon>Betaproteobacteria</taxon>
        <taxon>Burkholderiales</taxon>
        <taxon>Comamonadaceae</taxon>
        <taxon>Hydrogenophaga</taxon>
    </lineage>
</organism>
<evidence type="ECO:0000256" key="11">
    <source>
        <dbReference type="PROSITE-ProRule" id="PRU00284"/>
    </source>
</evidence>
<evidence type="ECO:0000256" key="5">
    <source>
        <dbReference type="ARBA" id="ARBA00022519"/>
    </source>
</evidence>
<feature type="transmembrane region" description="Helical" evidence="13">
    <location>
        <begin position="194"/>
        <end position="214"/>
    </location>
</feature>
<dbReference type="PANTHER" id="PTHR43531">
    <property type="entry name" value="PROTEIN ICFG"/>
    <property type="match status" value="1"/>
</dbReference>
<keyword evidence="9 11" id="KW-0807">Transducer</keyword>
<dbReference type="Proteomes" id="UP001596501">
    <property type="component" value="Unassembled WGS sequence"/>
</dbReference>
<evidence type="ECO:0000256" key="1">
    <source>
        <dbReference type="ARBA" id="ARBA00004429"/>
    </source>
</evidence>
<evidence type="ECO:0000256" key="4">
    <source>
        <dbReference type="ARBA" id="ARBA00022500"/>
    </source>
</evidence>
<dbReference type="PROSITE" id="PS50111">
    <property type="entry name" value="CHEMOTAXIS_TRANSDUC_2"/>
    <property type="match status" value="1"/>
</dbReference>
<feature type="compositionally biased region" description="Polar residues" evidence="12">
    <location>
        <begin position="285"/>
        <end position="297"/>
    </location>
</feature>
<dbReference type="Pfam" id="PF00672">
    <property type="entry name" value="HAMP"/>
    <property type="match status" value="1"/>
</dbReference>
<evidence type="ECO:0000256" key="2">
    <source>
        <dbReference type="ARBA" id="ARBA00022475"/>
    </source>
</evidence>
<reference evidence="17" key="1">
    <citation type="journal article" date="2019" name="Int. J. Syst. Evol. Microbiol.">
        <title>The Global Catalogue of Microorganisms (GCM) 10K type strain sequencing project: providing services to taxonomists for standard genome sequencing and annotation.</title>
        <authorList>
            <consortium name="The Broad Institute Genomics Platform"/>
            <consortium name="The Broad Institute Genome Sequencing Center for Infectious Disease"/>
            <person name="Wu L."/>
            <person name="Ma J."/>
        </authorList>
    </citation>
    <scope>NUCLEOTIDE SEQUENCE [LARGE SCALE GENOMIC DNA]</scope>
    <source>
        <strain evidence="17">CGMCC 1.12371</strain>
    </source>
</reference>
<sequence>MHWLLSLRIGTRLALAFGALLLLLTALAASALIGTQRLATSGEVLYTQRTLPLVELARVDALLGQSRSSVMEMLIDPGTANIERRSAELRRQVVQARSAWAAYRKANQAPPQAILDLAVAFEPLLTAYLDQGLAPAAQAASEGRYDDTVAQYSDHIAPLAPRVAQAMAALTDAEVALAQAEFARVQQVAHYTRWLMWAGTLLALLLGAWLAWAITRSVTGPLRQAVAAAAAIAQGDLRPPLAPQGRDECAELLHGLRGMCEQLSHVVEQVRLGSQGVAHGADDVTSGTGDLSGRTEQQAASLEETSAAMEELTRMADHGRHTAQQASTLARSASQTASAGGAAVAQVVATMAGIHDSSRRIGDIIGVIDGIAFQTNILALNAAVEAARAGEQGRGFAVVAGEVRSLAQRSAQAAREIKALIGDSLSQVSAGASQVREAGERVGGLVAEVDEVRSLIDVLHNASQQQNSTVQQIAQTVGLIDQNTQSNAALAEQSAAAADSLRQQAQRLMGLVATFRTHNPPLALGRD</sequence>
<dbReference type="SUPFAM" id="SSF58104">
    <property type="entry name" value="Methyl-accepting chemotaxis protein (MCP) signaling domain"/>
    <property type="match status" value="1"/>
</dbReference>
<evidence type="ECO:0000256" key="7">
    <source>
        <dbReference type="ARBA" id="ARBA00022989"/>
    </source>
</evidence>
<dbReference type="PROSITE" id="PS50885">
    <property type="entry name" value="HAMP"/>
    <property type="match status" value="1"/>
</dbReference>
<dbReference type="InterPro" id="IPR004090">
    <property type="entry name" value="Chemotax_Me-accpt_rcpt"/>
</dbReference>
<dbReference type="SMART" id="SM00283">
    <property type="entry name" value="MA"/>
    <property type="match status" value="1"/>
</dbReference>
<keyword evidence="8 13" id="KW-0472">Membrane</keyword>
<evidence type="ECO:0000256" key="12">
    <source>
        <dbReference type="SAM" id="MobiDB-lite"/>
    </source>
</evidence>
<dbReference type="Pfam" id="PF02203">
    <property type="entry name" value="TarH"/>
    <property type="match status" value="1"/>
</dbReference>
<dbReference type="PRINTS" id="PR00260">
    <property type="entry name" value="CHEMTRNSDUCR"/>
</dbReference>
<dbReference type="InterPro" id="IPR003122">
    <property type="entry name" value="Tar_rcpt_lig-bd"/>
</dbReference>
<evidence type="ECO:0000256" key="9">
    <source>
        <dbReference type="ARBA" id="ARBA00023224"/>
    </source>
</evidence>
<gene>
    <name evidence="16" type="ORF">ACFQPB_14495</name>
</gene>
<dbReference type="InterPro" id="IPR003660">
    <property type="entry name" value="HAMP_dom"/>
</dbReference>
<evidence type="ECO:0000256" key="8">
    <source>
        <dbReference type="ARBA" id="ARBA00023136"/>
    </source>
</evidence>
<dbReference type="CDD" id="cd11386">
    <property type="entry name" value="MCP_signal"/>
    <property type="match status" value="1"/>
</dbReference>
<evidence type="ECO:0000259" key="15">
    <source>
        <dbReference type="PROSITE" id="PS50885"/>
    </source>
</evidence>